<dbReference type="PROSITE" id="PS50088">
    <property type="entry name" value="ANK_REPEAT"/>
    <property type="match status" value="1"/>
</dbReference>
<reference evidence="5" key="1">
    <citation type="journal article" date="2012" name="Mol. Plant Microbe Interact.">
        <title>A highly conserved effector in Fusarium oxysporum is required for full virulence on Arabidopsis.</title>
        <authorList>
            <person name="Thatcher L.F."/>
            <person name="Gardiner D.M."/>
            <person name="Kazan K."/>
            <person name="Manners J."/>
        </authorList>
    </citation>
    <scope>NUCLEOTIDE SEQUENCE [LARGE SCALE GENOMIC DNA]</scope>
    <source>
        <strain evidence="5">Fo5176</strain>
    </source>
</reference>
<dbReference type="Gene3D" id="1.25.40.20">
    <property type="entry name" value="Ankyrin repeat-containing domain"/>
    <property type="match status" value="1"/>
</dbReference>
<dbReference type="EMBL" id="AFQF01002831">
    <property type="protein sequence ID" value="EGU78245.1"/>
    <property type="molecule type" value="Genomic_DNA"/>
</dbReference>
<proteinExistence type="predicted"/>
<gene>
    <name evidence="5" type="ORF">FOXB_11243</name>
</gene>
<dbReference type="InterPro" id="IPR036047">
    <property type="entry name" value="F-box-like_dom_sf"/>
</dbReference>
<keyword evidence="1" id="KW-0677">Repeat</keyword>
<dbReference type="InterPro" id="IPR036770">
    <property type="entry name" value="Ankyrin_rpt-contain_sf"/>
</dbReference>
<dbReference type="Pfam" id="PF12796">
    <property type="entry name" value="Ank_2"/>
    <property type="match status" value="1"/>
</dbReference>
<feature type="repeat" description="ANK" evidence="3">
    <location>
        <begin position="146"/>
        <end position="174"/>
    </location>
</feature>
<dbReference type="InterPro" id="IPR051165">
    <property type="entry name" value="Multifunctional_ANK_Repeat"/>
</dbReference>
<dbReference type="STRING" id="660025.F9FXW1"/>
<organism evidence="5">
    <name type="scientific">Fusarium oxysporum (strain Fo5176)</name>
    <name type="common">Fusarium vascular wilt</name>
    <dbReference type="NCBI Taxonomy" id="660025"/>
    <lineage>
        <taxon>Eukaryota</taxon>
        <taxon>Fungi</taxon>
        <taxon>Dikarya</taxon>
        <taxon>Ascomycota</taxon>
        <taxon>Pezizomycotina</taxon>
        <taxon>Sordariomycetes</taxon>
        <taxon>Hypocreomycetidae</taxon>
        <taxon>Hypocreales</taxon>
        <taxon>Nectriaceae</taxon>
        <taxon>Fusarium</taxon>
        <taxon>Fusarium oxysporum species complex</taxon>
    </lineage>
</organism>
<dbReference type="SUPFAM" id="SSF81383">
    <property type="entry name" value="F-box domain"/>
    <property type="match status" value="1"/>
</dbReference>
<dbReference type="InterPro" id="IPR001810">
    <property type="entry name" value="F-box_dom"/>
</dbReference>
<dbReference type="InterPro" id="IPR002110">
    <property type="entry name" value="Ankyrin_rpt"/>
</dbReference>
<dbReference type="CDD" id="cd09917">
    <property type="entry name" value="F-box_SF"/>
    <property type="match status" value="1"/>
</dbReference>
<dbReference type="OrthoDB" id="539213at2759"/>
<evidence type="ECO:0000313" key="5">
    <source>
        <dbReference type="EMBL" id="EGU78245.1"/>
    </source>
</evidence>
<feature type="domain" description="F-box" evidence="4">
    <location>
        <begin position="1"/>
        <end position="47"/>
    </location>
</feature>
<keyword evidence="2 3" id="KW-0040">ANK repeat</keyword>
<accession>F9FXW1</accession>
<dbReference type="Pfam" id="PF00646">
    <property type="entry name" value="F-box"/>
    <property type="match status" value="1"/>
</dbReference>
<evidence type="ECO:0000259" key="4">
    <source>
        <dbReference type="PROSITE" id="PS50181"/>
    </source>
</evidence>
<dbReference type="SMART" id="SM00248">
    <property type="entry name" value="ANK"/>
    <property type="match status" value="4"/>
</dbReference>
<protein>
    <recommendedName>
        <fullName evidence="4">F-box domain-containing protein</fullName>
    </recommendedName>
</protein>
<name>F9FXW1_FUSOF</name>
<evidence type="ECO:0000256" key="3">
    <source>
        <dbReference type="PROSITE-ProRule" id="PRU00023"/>
    </source>
</evidence>
<comment type="caution">
    <text evidence="5">The sequence shown here is derived from an EMBL/GenBank/DDBJ whole genome shotgun (WGS) entry which is preliminary data.</text>
</comment>
<sequence length="544" mass="61457">MVKLPIELLHTIASFCSIPTLASLSKCSRHFRQVFFPLLYEAFFSLLYEHDAGENLALERSASRCCNSADVLKVFESILEAGGDLGKDIDLARVAPDFSIPTEFLIVDDDHKINAIHIAAYAGLTEVVEYLIKGRYVALGPFTYGPLHYALQGRHIETSKTLIQQGADLVDESESALDVAASLGLTEIVVLLVDEKRMDPNGRGIGRNPLCCAVWSGGYGYKDDALATVIFLLERGANPDLPVYSMEIKRGNWYESQVAQAFSLELFEIGLCLLRHGAHPENGNVRHHEAALHRLKRCLLPDKSGLIKFTIEFLGRLANKTMPRRPPNLGYKPFNPLERLLSQPSLEFRFVAHALLRVGFQIPRRTTTVLRHLAYKSSWIKQDVELIVICYPFMDLGHIEKRKLDCVVRSVENEIKGARLFSRDDSPVLQPEPGTVPQYDMSETMQRWRNFLDMEFDKYVEVKYHGLYMMVSFRSPSLVPHHSPVHDERGPPGRHQYCPADDSAGSQLELFVDLDSDSLDLEQFCEPELWQTGANPSRESVRSR</sequence>
<evidence type="ECO:0000256" key="2">
    <source>
        <dbReference type="ARBA" id="ARBA00023043"/>
    </source>
</evidence>
<dbReference type="PANTHER" id="PTHR24123">
    <property type="entry name" value="ANKYRIN REPEAT-CONTAINING"/>
    <property type="match status" value="1"/>
</dbReference>
<dbReference type="PROSITE" id="PS50181">
    <property type="entry name" value="FBOX"/>
    <property type="match status" value="1"/>
</dbReference>
<dbReference type="PANTHER" id="PTHR24123:SF33">
    <property type="entry name" value="PROTEIN HOS4"/>
    <property type="match status" value="1"/>
</dbReference>
<dbReference type="SUPFAM" id="SSF48403">
    <property type="entry name" value="Ankyrin repeat"/>
    <property type="match status" value="1"/>
</dbReference>
<evidence type="ECO:0000256" key="1">
    <source>
        <dbReference type="ARBA" id="ARBA00022737"/>
    </source>
</evidence>
<dbReference type="AlphaFoldDB" id="F9FXW1"/>